<dbReference type="OrthoDB" id="4790304at2"/>
<sequence length="271" mass="29586">MSSALGEFLRHRRGRVRPTDVGLPAGPGRRRTSGLRREELAALAGVSVDYYTRLEQGRDTNPGDAVLDALATALRLDDDERAHLHGLVRRPRTAPAPDRARPGLRSLLAAVRPLPGYVLDAVSNVLALNPEGAWLLPGLDEAPPERQNLVRYVFTHPAARQVFAAWEGMARDCVAHLRTVPDDAPGRRELVDGLRAADADFAALWADYEVRVKSGAPRPFRHPRVGRLTLTSEVLNAVDGQRLVVFRAEPGTPDHDALRLLAPAYARGTAP</sequence>
<dbReference type="RefSeq" id="WP_033427244.1">
    <property type="nucleotide sequence ID" value="NZ_CP034550.1"/>
</dbReference>
<organism evidence="3 4">
    <name type="scientific">Saccharothrix syringae</name>
    <name type="common">Nocardiopsis syringae</name>
    <dbReference type="NCBI Taxonomy" id="103733"/>
    <lineage>
        <taxon>Bacteria</taxon>
        <taxon>Bacillati</taxon>
        <taxon>Actinomycetota</taxon>
        <taxon>Actinomycetes</taxon>
        <taxon>Pseudonocardiales</taxon>
        <taxon>Pseudonocardiaceae</taxon>
        <taxon>Saccharothrix</taxon>
    </lineage>
</organism>
<dbReference type="PANTHER" id="PTHR35010:SF2">
    <property type="entry name" value="BLL4672 PROTEIN"/>
    <property type="match status" value="1"/>
</dbReference>
<reference evidence="4" key="1">
    <citation type="journal article" date="2021" name="Curr. Microbiol.">
        <title>Complete genome of nocamycin-producing strain Saccharothrix syringae NRRL B-16468 reveals the biosynthetic potential for secondary metabolites.</title>
        <authorList>
            <person name="Mo X."/>
            <person name="Yang S."/>
        </authorList>
    </citation>
    <scope>NUCLEOTIDE SEQUENCE [LARGE SCALE GENOMIC DNA]</scope>
    <source>
        <strain evidence="4">ATCC 51364 / DSM 43886 / JCM 6844 / KCTC 9398 / NBRC 14523 / NRRL B-16468 / INA 2240</strain>
    </source>
</reference>
<dbReference type="Pfam" id="PF13560">
    <property type="entry name" value="HTH_31"/>
    <property type="match status" value="1"/>
</dbReference>
<dbReference type="InterPro" id="IPR001387">
    <property type="entry name" value="Cro/C1-type_HTH"/>
</dbReference>
<evidence type="ECO:0000256" key="1">
    <source>
        <dbReference type="SAM" id="MobiDB-lite"/>
    </source>
</evidence>
<dbReference type="Gene3D" id="3.30.450.180">
    <property type="match status" value="1"/>
</dbReference>
<dbReference type="PANTHER" id="PTHR35010">
    <property type="entry name" value="BLL4672 PROTEIN-RELATED"/>
    <property type="match status" value="1"/>
</dbReference>
<proteinExistence type="predicted"/>
<evidence type="ECO:0000259" key="2">
    <source>
        <dbReference type="PROSITE" id="PS50943"/>
    </source>
</evidence>
<name>A0A5Q0GXA9_SACSY</name>
<protein>
    <submittedName>
        <fullName evidence="3">XRE family transcriptional regulator</fullName>
    </submittedName>
</protein>
<dbReference type="PROSITE" id="PS50943">
    <property type="entry name" value="HTH_CROC1"/>
    <property type="match status" value="1"/>
</dbReference>
<keyword evidence="4" id="KW-1185">Reference proteome</keyword>
<evidence type="ECO:0000313" key="3">
    <source>
        <dbReference type="EMBL" id="QFZ18174.1"/>
    </source>
</evidence>
<evidence type="ECO:0000313" key="4">
    <source>
        <dbReference type="Proteomes" id="UP000325787"/>
    </source>
</evidence>
<dbReference type="InterPro" id="IPR010982">
    <property type="entry name" value="Lambda_DNA-bd_dom_sf"/>
</dbReference>
<dbReference type="Pfam" id="PF17765">
    <property type="entry name" value="MLTR_LBD"/>
    <property type="match status" value="1"/>
</dbReference>
<dbReference type="CDD" id="cd00093">
    <property type="entry name" value="HTH_XRE"/>
    <property type="match status" value="1"/>
</dbReference>
<dbReference type="Proteomes" id="UP000325787">
    <property type="component" value="Chromosome"/>
</dbReference>
<dbReference type="AlphaFoldDB" id="A0A5Q0GXA9"/>
<dbReference type="SMART" id="SM00530">
    <property type="entry name" value="HTH_XRE"/>
    <property type="match status" value="1"/>
</dbReference>
<feature type="domain" description="HTH cro/C1-type" evidence="2">
    <location>
        <begin position="34"/>
        <end position="81"/>
    </location>
</feature>
<dbReference type="InterPro" id="IPR041413">
    <property type="entry name" value="MLTR_LBD"/>
</dbReference>
<gene>
    <name evidence="3" type="ORF">EKG83_12375</name>
</gene>
<accession>A0A5Q0GXA9</accession>
<dbReference type="EMBL" id="CP034550">
    <property type="protein sequence ID" value="QFZ18174.1"/>
    <property type="molecule type" value="Genomic_DNA"/>
</dbReference>
<feature type="region of interest" description="Disordered" evidence="1">
    <location>
        <begin position="1"/>
        <end position="33"/>
    </location>
</feature>
<dbReference type="Gene3D" id="1.10.260.40">
    <property type="entry name" value="lambda repressor-like DNA-binding domains"/>
    <property type="match status" value="1"/>
</dbReference>
<dbReference type="KEGG" id="ssyi:EKG83_12375"/>
<dbReference type="SUPFAM" id="SSF47413">
    <property type="entry name" value="lambda repressor-like DNA-binding domains"/>
    <property type="match status" value="1"/>
</dbReference>
<dbReference type="GO" id="GO:0003677">
    <property type="term" value="F:DNA binding"/>
    <property type="evidence" value="ECO:0007669"/>
    <property type="project" value="InterPro"/>
</dbReference>